<comment type="similarity">
    <text evidence="1 7">Belongs to the bacterial ribosomal protein bL9 family.</text>
</comment>
<dbReference type="Proteomes" id="UP000177067">
    <property type="component" value="Unassembled WGS sequence"/>
</dbReference>
<dbReference type="Gene3D" id="3.10.430.100">
    <property type="entry name" value="Ribosomal protein L9, C-terminal domain"/>
    <property type="match status" value="1"/>
</dbReference>
<evidence type="ECO:0000256" key="7">
    <source>
        <dbReference type="HAMAP-Rule" id="MF_00503"/>
    </source>
</evidence>
<comment type="function">
    <text evidence="7">Binds to the 23S rRNA.</text>
</comment>
<reference evidence="9 10" key="1">
    <citation type="journal article" date="2016" name="Nat. Commun.">
        <title>Thousands of microbial genomes shed light on interconnected biogeochemical processes in an aquifer system.</title>
        <authorList>
            <person name="Anantharaman K."/>
            <person name="Brown C.T."/>
            <person name="Hug L.A."/>
            <person name="Sharon I."/>
            <person name="Castelle C.J."/>
            <person name="Probst A.J."/>
            <person name="Thomas B.C."/>
            <person name="Singh A."/>
            <person name="Wilkins M.J."/>
            <person name="Karaoz U."/>
            <person name="Brodie E.L."/>
            <person name="Williams K.H."/>
            <person name="Hubbard S.S."/>
            <person name="Banfield J.F."/>
        </authorList>
    </citation>
    <scope>NUCLEOTIDE SEQUENCE [LARGE SCALE GENOMIC DNA]</scope>
</reference>
<dbReference type="GO" id="GO:0019843">
    <property type="term" value="F:rRNA binding"/>
    <property type="evidence" value="ECO:0007669"/>
    <property type="project" value="UniProtKB-UniRule"/>
</dbReference>
<protein>
    <recommendedName>
        <fullName evidence="6 7">Large ribosomal subunit protein bL9</fullName>
    </recommendedName>
</protein>
<evidence type="ECO:0000256" key="1">
    <source>
        <dbReference type="ARBA" id="ARBA00010605"/>
    </source>
</evidence>
<keyword evidence="3 7" id="KW-0694">RNA-binding</keyword>
<evidence type="ECO:0000259" key="8">
    <source>
        <dbReference type="PROSITE" id="PS00651"/>
    </source>
</evidence>
<gene>
    <name evidence="7" type="primary">rplI</name>
    <name evidence="9" type="ORF">A2725_00305</name>
</gene>
<feature type="domain" description="Ribosomal protein L9" evidence="8">
    <location>
        <begin position="13"/>
        <end position="40"/>
    </location>
</feature>
<sequence length="148" mass="16342">MKVILLKKVPGTGKVGDIKDVADGFARNFLLKKGLAKLATDESLESLKNTEIKIKKESEKELKDNQKKASILDGEHIDMTAKVNDKGVLYAAISANEICKILKKEFKVDIVPDQIMISKPIKELGEHTVIIEFGHGLEAELNITVSED</sequence>
<dbReference type="InterPro" id="IPR036791">
    <property type="entry name" value="Ribosomal_bL9_C_sf"/>
</dbReference>
<dbReference type="InterPro" id="IPR020594">
    <property type="entry name" value="Ribosomal_bL9_bac/chp"/>
</dbReference>
<dbReference type="PROSITE" id="PS00651">
    <property type="entry name" value="RIBOSOMAL_L9"/>
    <property type="match status" value="1"/>
</dbReference>
<dbReference type="InterPro" id="IPR036935">
    <property type="entry name" value="Ribosomal_bL9_N_sf"/>
</dbReference>
<comment type="caution">
    <text evidence="9">The sequence shown here is derived from an EMBL/GenBank/DDBJ whole genome shotgun (WGS) entry which is preliminary data.</text>
</comment>
<keyword evidence="2 7" id="KW-0699">rRNA-binding</keyword>
<dbReference type="GO" id="GO:0003735">
    <property type="term" value="F:structural constituent of ribosome"/>
    <property type="evidence" value="ECO:0007669"/>
    <property type="project" value="InterPro"/>
</dbReference>
<dbReference type="InterPro" id="IPR000244">
    <property type="entry name" value="Ribosomal_bL9"/>
</dbReference>
<dbReference type="InterPro" id="IPR020069">
    <property type="entry name" value="Ribosomal_bL9_C"/>
</dbReference>
<evidence type="ECO:0000313" key="9">
    <source>
        <dbReference type="EMBL" id="OGH60078.1"/>
    </source>
</evidence>
<dbReference type="Pfam" id="PF01281">
    <property type="entry name" value="Ribosomal_L9_N"/>
    <property type="match status" value="1"/>
</dbReference>
<evidence type="ECO:0000313" key="10">
    <source>
        <dbReference type="Proteomes" id="UP000177067"/>
    </source>
</evidence>
<keyword evidence="5 7" id="KW-0687">Ribonucleoprotein</keyword>
<dbReference type="InterPro" id="IPR020070">
    <property type="entry name" value="Ribosomal_bL9_N"/>
</dbReference>
<dbReference type="Gene3D" id="3.40.5.10">
    <property type="entry name" value="Ribosomal protein L9, N-terminal domain"/>
    <property type="match status" value="1"/>
</dbReference>
<dbReference type="EMBL" id="MFPS01000003">
    <property type="protein sequence ID" value="OGH60078.1"/>
    <property type="molecule type" value="Genomic_DNA"/>
</dbReference>
<dbReference type="SUPFAM" id="SSF55658">
    <property type="entry name" value="L9 N-domain-like"/>
    <property type="match status" value="1"/>
</dbReference>
<dbReference type="GO" id="GO:1990904">
    <property type="term" value="C:ribonucleoprotein complex"/>
    <property type="evidence" value="ECO:0007669"/>
    <property type="project" value="UniProtKB-KW"/>
</dbReference>
<dbReference type="GO" id="GO:0005840">
    <property type="term" value="C:ribosome"/>
    <property type="evidence" value="ECO:0007669"/>
    <property type="project" value="UniProtKB-KW"/>
</dbReference>
<evidence type="ECO:0000256" key="2">
    <source>
        <dbReference type="ARBA" id="ARBA00022730"/>
    </source>
</evidence>
<dbReference type="HAMAP" id="MF_00503">
    <property type="entry name" value="Ribosomal_bL9"/>
    <property type="match status" value="1"/>
</dbReference>
<evidence type="ECO:0000256" key="3">
    <source>
        <dbReference type="ARBA" id="ARBA00022884"/>
    </source>
</evidence>
<dbReference type="SUPFAM" id="SSF55653">
    <property type="entry name" value="Ribosomal protein L9 C-domain"/>
    <property type="match status" value="1"/>
</dbReference>
<dbReference type="InterPro" id="IPR009027">
    <property type="entry name" value="Ribosomal_bL9/RNase_H1_N"/>
</dbReference>
<dbReference type="PANTHER" id="PTHR21368">
    <property type="entry name" value="50S RIBOSOMAL PROTEIN L9"/>
    <property type="match status" value="1"/>
</dbReference>
<dbReference type="Pfam" id="PF03948">
    <property type="entry name" value="Ribosomal_L9_C"/>
    <property type="match status" value="1"/>
</dbReference>
<evidence type="ECO:0000256" key="5">
    <source>
        <dbReference type="ARBA" id="ARBA00023274"/>
    </source>
</evidence>
<dbReference type="GO" id="GO:0006412">
    <property type="term" value="P:translation"/>
    <property type="evidence" value="ECO:0007669"/>
    <property type="project" value="UniProtKB-UniRule"/>
</dbReference>
<proteinExistence type="inferred from homology"/>
<keyword evidence="4 7" id="KW-0689">Ribosomal protein</keyword>
<evidence type="ECO:0000256" key="4">
    <source>
        <dbReference type="ARBA" id="ARBA00022980"/>
    </source>
</evidence>
<name>A0A1F6LL14_9BACT</name>
<dbReference type="AlphaFoldDB" id="A0A1F6LL14"/>
<dbReference type="NCBIfam" id="TIGR00158">
    <property type="entry name" value="L9"/>
    <property type="match status" value="1"/>
</dbReference>
<accession>A0A1F6LL14</accession>
<organism evidence="9 10">
    <name type="scientific">Candidatus Magasanikbacteria bacterium RIFCSPHIGHO2_01_FULL_33_34</name>
    <dbReference type="NCBI Taxonomy" id="1798671"/>
    <lineage>
        <taxon>Bacteria</taxon>
        <taxon>Candidatus Magasanikiibacteriota</taxon>
    </lineage>
</organism>
<evidence type="ECO:0000256" key="6">
    <source>
        <dbReference type="ARBA" id="ARBA00035292"/>
    </source>
</evidence>